<dbReference type="Proteomes" id="UP000734854">
    <property type="component" value="Unassembled WGS sequence"/>
</dbReference>
<protein>
    <submittedName>
        <fullName evidence="2">Uncharacterized protein</fullName>
    </submittedName>
</protein>
<reference evidence="2 3" key="1">
    <citation type="submission" date="2020-08" db="EMBL/GenBank/DDBJ databases">
        <title>Plant Genome Project.</title>
        <authorList>
            <person name="Zhang R.-G."/>
        </authorList>
    </citation>
    <scope>NUCLEOTIDE SEQUENCE [LARGE SCALE GENOMIC DNA]</scope>
    <source>
        <tissue evidence="2">Rhizome</tissue>
    </source>
</reference>
<feature type="region of interest" description="Disordered" evidence="1">
    <location>
        <begin position="81"/>
        <end position="113"/>
    </location>
</feature>
<comment type="caution">
    <text evidence="2">The sequence shown here is derived from an EMBL/GenBank/DDBJ whole genome shotgun (WGS) entry which is preliminary data.</text>
</comment>
<feature type="compositionally biased region" description="Polar residues" evidence="1">
    <location>
        <begin position="104"/>
        <end position="113"/>
    </location>
</feature>
<keyword evidence="3" id="KW-1185">Reference proteome</keyword>
<proteinExistence type="predicted"/>
<evidence type="ECO:0000313" key="3">
    <source>
        <dbReference type="Proteomes" id="UP000734854"/>
    </source>
</evidence>
<organism evidence="2 3">
    <name type="scientific">Zingiber officinale</name>
    <name type="common">Ginger</name>
    <name type="synonym">Amomum zingiber</name>
    <dbReference type="NCBI Taxonomy" id="94328"/>
    <lineage>
        <taxon>Eukaryota</taxon>
        <taxon>Viridiplantae</taxon>
        <taxon>Streptophyta</taxon>
        <taxon>Embryophyta</taxon>
        <taxon>Tracheophyta</taxon>
        <taxon>Spermatophyta</taxon>
        <taxon>Magnoliopsida</taxon>
        <taxon>Liliopsida</taxon>
        <taxon>Zingiberales</taxon>
        <taxon>Zingiberaceae</taxon>
        <taxon>Zingiber</taxon>
    </lineage>
</organism>
<sequence>MDSHREGPFNTNLMEETLRQLESKPNTVASRHLAGLIISWSNTKNWPNPVKPGSSIQKNMTKEPTWKILNGQPQETSLIASGNWNSSVGSKKATLGPGVPRNEGFTSKTHYQQ</sequence>
<dbReference type="AlphaFoldDB" id="A0A8J5INH9"/>
<name>A0A8J5INH9_ZINOF</name>
<dbReference type="EMBL" id="JACMSC010000001">
    <property type="protein sequence ID" value="KAG6538790.1"/>
    <property type="molecule type" value="Genomic_DNA"/>
</dbReference>
<gene>
    <name evidence="2" type="ORF">ZIOFF_003919</name>
</gene>
<accession>A0A8J5INH9</accession>
<evidence type="ECO:0000313" key="2">
    <source>
        <dbReference type="EMBL" id="KAG6538790.1"/>
    </source>
</evidence>
<evidence type="ECO:0000256" key="1">
    <source>
        <dbReference type="SAM" id="MobiDB-lite"/>
    </source>
</evidence>